<accession>A0ABQ6T407</accession>
<comment type="caution">
    <text evidence="1">The sequence shown here is derived from an EMBL/GenBank/DDBJ whole genome shotgun (WGS) entry which is preliminary data.</text>
</comment>
<protein>
    <submittedName>
        <fullName evidence="1">Uncharacterized protein</fullName>
    </submittedName>
</protein>
<evidence type="ECO:0000313" key="1">
    <source>
        <dbReference type="EMBL" id="KAA9003374.1"/>
    </source>
</evidence>
<sequence>MKGPTSSRLHPLLAEIATKHGFRLPEDGFKYLEEQDCESLIDALLQELSETGLDSDDEPNQRGMEIEAIIDLVRSTAEQPRASVDHKSTEWKQ</sequence>
<proteinExistence type="predicted"/>
<dbReference type="EMBL" id="VYKI01000003">
    <property type="protein sequence ID" value="KAA9003374.1"/>
    <property type="molecule type" value="Genomic_DNA"/>
</dbReference>
<name>A0ABQ6T407_9GAMM</name>
<evidence type="ECO:0000313" key="2">
    <source>
        <dbReference type="Proteomes" id="UP000326367"/>
    </source>
</evidence>
<keyword evidence="2" id="KW-1185">Reference proteome</keyword>
<dbReference type="Proteomes" id="UP000326367">
    <property type="component" value="Unassembled WGS sequence"/>
</dbReference>
<dbReference type="RefSeq" id="WP_150453495.1">
    <property type="nucleotide sequence ID" value="NZ_VYKI01000003.1"/>
</dbReference>
<gene>
    <name evidence="1" type="ORF">FJU31_03440</name>
</gene>
<reference evidence="1 2" key="1">
    <citation type="journal article" date="2020" name="Antonie Van Leeuwenhoek">
        <title>Stenotrophomonas cyclobalanopsidis sp. nov., isolated from the leaf spot disease of Cyclobalanopsis patelliformis.</title>
        <authorList>
            <person name="Bian D.R."/>
            <person name="Xue H."/>
            <person name="Piao C.G."/>
            <person name="Li Y."/>
        </authorList>
    </citation>
    <scope>NUCLEOTIDE SEQUENCE [LARGE SCALE GENOMIC DNA]</scope>
    <source>
        <strain evidence="1 2">TPQG1-4</strain>
    </source>
</reference>
<organism evidence="1 2">
    <name type="scientific">Stenotrophomonas cyclobalanopsidis</name>
    <dbReference type="NCBI Taxonomy" id="2771362"/>
    <lineage>
        <taxon>Bacteria</taxon>
        <taxon>Pseudomonadati</taxon>
        <taxon>Pseudomonadota</taxon>
        <taxon>Gammaproteobacteria</taxon>
        <taxon>Lysobacterales</taxon>
        <taxon>Lysobacteraceae</taxon>
        <taxon>Stenotrophomonas</taxon>
    </lineage>
</organism>